<proteinExistence type="inferred from homology"/>
<dbReference type="PANTHER" id="PTHR10434">
    <property type="entry name" value="1-ACYL-SN-GLYCEROL-3-PHOSPHATE ACYLTRANSFERASE"/>
    <property type="match status" value="1"/>
</dbReference>
<keyword evidence="4" id="KW-1208">Phospholipid metabolism</keyword>
<dbReference type="PANTHER" id="PTHR10434:SF11">
    <property type="entry name" value="1-ACYL-SN-GLYCEROL-3-PHOSPHATE ACYLTRANSFERASE"/>
    <property type="match status" value="1"/>
</dbReference>
<keyword evidence="2 4" id="KW-0808">Transferase</keyword>
<comment type="catalytic activity">
    <reaction evidence="4">
        <text>a 1-acyl-sn-glycero-3-phosphate + an acyl-CoA = a 1,2-diacyl-sn-glycero-3-phosphate + CoA</text>
        <dbReference type="Rhea" id="RHEA:19709"/>
        <dbReference type="ChEBI" id="CHEBI:57287"/>
        <dbReference type="ChEBI" id="CHEBI:57970"/>
        <dbReference type="ChEBI" id="CHEBI:58342"/>
        <dbReference type="ChEBI" id="CHEBI:58608"/>
        <dbReference type="EC" id="2.3.1.51"/>
    </reaction>
</comment>
<evidence type="ECO:0000256" key="2">
    <source>
        <dbReference type="ARBA" id="ARBA00022679"/>
    </source>
</evidence>
<evidence type="ECO:0000256" key="3">
    <source>
        <dbReference type="ARBA" id="ARBA00023315"/>
    </source>
</evidence>
<dbReference type="GO" id="GO:0003841">
    <property type="term" value="F:1-acylglycerol-3-phosphate O-acyltransferase activity"/>
    <property type="evidence" value="ECO:0007669"/>
    <property type="project" value="UniProtKB-UniRule"/>
</dbReference>
<keyword evidence="3 4" id="KW-0012">Acyltransferase</keyword>
<dbReference type="GO" id="GO:0016020">
    <property type="term" value="C:membrane"/>
    <property type="evidence" value="ECO:0007669"/>
    <property type="project" value="InterPro"/>
</dbReference>
<keyword evidence="4" id="KW-0594">Phospholipid biosynthesis</keyword>
<comment type="domain">
    <text evidence="4">The HXXXXD motif is essential for acyltransferase activity and may constitute the binding site for the phosphate moiety of the glycerol-3-phosphate.</text>
</comment>
<dbReference type="GO" id="GO:0006654">
    <property type="term" value="P:phosphatidic acid biosynthetic process"/>
    <property type="evidence" value="ECO:0007669"/>
    <property type="project" value="TreeGrafter"/>
</dbReference>
<dbReference type="NCBIfam" id="TIGR00530">
    <property type="entry name" value="AGP_acyltrn"/>
    <property type="match status" value="1"/>
</dbReference>
<sequence>MSLWWRAIQSTVHVIVSILLQLRVYGRENIPAKGGFILASNHQSYLDPVLLGVSMDRKIHFMARSSLFRIPLFGVLITSLNAFPIERNAADMRGIREALKRLQDGEVIVMFPEGTRSKDGSIGNMKAGIAMIAGKAGVPIVPALIEGSYRVLPRGKLIPTMSKINVVFGKPKYLTMTDEHSNISASLYSAISSLQGISKRKV</sequence>
<dbReference type="Pfam" id="PF01553">
    <property type="entry name" value="Acyltransferase"/>
    <property type="match status" value="1"/>
</dbReference>
<keyword evidence="4" id="KW-0443">Lipid metabolism</keyword>
<dbReference type="EMBL" id="MGDE01000013">
    <property type="protein sequence ID" value="OGL47783.1"/>
    <property type="molecule type" value="Genomic_DNA"/>
</dbReference>
<comment type="similarity">
    <text evidence="1 4">Belongs to the 1-acyl-sn-glycerol-3-phosphate acyltransferase family.</text>
</comment>
<protein>
    <recommendedName>
        <fullName evidence="4">1-acyl-sn-glycerol-3-phosphate acyltransferase</fullName>
        <ecNumber evidence="4">2.3.1.51</ecNumber>
    </recommendedName>
</protein>
<evidence type="ECO:0000313" key="6">
    <source>
        <dbReference type="EMBL" id="OGL47783.1"/>
    </source>
</evidence>
<evidence type="ECO:0000259" key="5">
    <source>
        <dbReference type="SMART" id="SM00563"/>
    </source>
</evidence>
<dbReference type="AlphaFoldDB" id="A0A1F7S1S5"/>
<dbReference type="SMART" id="SM00563">
    <property type="entry name" value="PlsC"/>
    <property type="match status" value="1"/>
</dbReference>
<reference evidence="6 7" key="1">
    <citation type="journal article" date="2016" name="Nat. Commun.">
        <title>Thousands of microbial genomes shed light on interconnected biogeochemical processes in an aquifer system.</title>
        <authorList>
            <person name="Anantharaman K."/>
            <person name="Brown C.T."/>
            <person name="Hug L.A."/>
            <person name="Sharon I."/>
            <person name="Castelle C.J."/>
            <person name="Probst A.J."/>
            <person name="Thomas B.C."/>
            <person name="Singh A."/>
            <person name="Wilkins M.J."/>
            <person name="Karaoz U."/>
            <person name="Brodie E.L."/>
            <person name="Williams K.H."/>
            <person name="Hubbard S.S."/>
            <person name="Banfield J.F."/>
        </authorList>
    </citation>
    <scope>NUCLEOTIDE SEQUENCE [LARGE SCALE GENOMIC DNA]</scope>
</reference>
<gene>
    <name evidence="6" type="ORF">A2W05_11520</name>
</gene>
<dbReference type="EC" id="2.3.1.51" evidence="4"/>
<comment type="caution">
    <text evidence="6">The sequence shown here is derived from an EMBL/GenBank/DDBJ whole genome shotgun (WGS) entry which is preliminary data.</text>
</comment>
<dbReference type="SUPFAM" id="SSF69593">
    <property type="entry name" value="Glycerol-3-phosphate (1)-acyltransferase"/>
    <property type="match status" value="1"/>
</dbReference>
<dbReference type="Proteomes" id="UP000178797">
    <property type="component" value="Unassembled WGS sequence"/>
</dbReference>
<dbReference type="InterPro" id="IPR004552">
    <property type="entry name" value="AGP_acyltrans"/>
</dbReference>
<evidence type="ECO:0000256" key="1">
    <source>
        <dbReference type="ARBA" id="ARBA00008655"/>
    </source>
</evidence>
<dbReference type="CDD" id="cd07989">
    <property type="entry name" value="LPLAT_AGPAT-like"/>
    <property type="match status" value="1"/>
</dbReference>
<dbReference type="InterPro" id="IPR002123">
    <property type="entry name" value="Plipid/glycerol_acylTrfase"/>
</dbReference>
<name>A0A1F7S1S5_9BACT</name>
<organism evidence="6 7">
    <name type="scientific">Candidatus Schekmanbacteria bacterium RBG_16_38_10</name>
    <dbReference type="NCBI Taxonomy" id="1817879"/>
    <lineage>
        <taxon>Bacteria</taxon>
        <taxon>Candidatus Schekmaniibacteriota</taxon>
    </lineage>
</organism>
<feature type="domain" description="Phospholipid/glycerol acyltransferase" evidence="5">
    <location>
        <begin position="36"/>
        <end position="148"/>
    </location>
</feature>
<accession>A0A1F7S1S5</accession>
<keyword evidence="4" id="KW-0444">Lipid biosynthesis</keyword>
<evidence type="ECO:0000313" key="7">
    <source>
        <dbReference type="Proteomes" id="UP000178797"/>
    </source>
</evidence>
<evidence type="ECO:0000256" key="4">
    <source>
        <dbReference type="RuleBase" id="RU361267"/>
    </source>
</evidence>